<comment type="caution">
    <text evidence="2">The sequence shown here is derived from an EMBL/GenBank/DDBJ whole genome shotgun (WGS) entry which is preliminary data.</text>
</comment>
<proteinExistence type="predicted"/>
<keyword evidence="3" id="KW-1185">Reference proteome</keyword>
<feature type="transmembrane region" description="Helical" evidence="1">
    <location>
        <begin position="137"/>
        <end position="157"/>
    </location>
</feature>
<dbReference type="Proteomes" id="UP000215145">
    <property type="component" value="Unassembled WGS sequence"/>
</dbReference>
<feature type="transmembrane region" description="Helical" evidence="1">
    <location>
        <begin position="87"/>
        <end position="110"/>
    </location>
</feature>
<accession>A0A229P4V6</accession>
<reference evidence="2 3" key="1">
    <citation type="submission" date="2017-07" db="EMBL/GenBank/DDBJ databases">
        <title>Paenibacillus herberti R33 genome sequencing and assembly.</title>
        <authorList>
            <person name="Su W."/>
        </authorList>
    </citation>
    <scope>NUCLEOTIDE SEQUENCE [LARGE SCALE GENOMIC DNA]</scope>
    <source>
        <strain evidence="2 3">R33</strain>
    </source>
</reference>
<gene>
    <name evidence="2" type="ORF">CGZ75_10225</name>
</gene>
<dbReference type="AlphaFoldDB" id="A0A229P4V6"/>
<dbReference type="Pfam" id="PF08592">
    <property type="entry name" value="Anthrone_oxy"/>
    <property type="match status" value="1"/>
</dbReference>
<sequence>MDRIVQSLTLFSSLGAGLMAGLFFTFSAFMMSVLAKLPSAQGIATMQSINVSILTPLFGFIFSGTALACVILAIFSFTKWGGAGMGYLLAGSLLYLIGCVLVTAVFNIPLNDSLAAASPNSVEGVELWNRYVVSWTAWNHVRTVLTLASLASFILAFRKLF</sequence>
<feature type="transmembrane region" description="Helical" evidence="1">
    <location>
        <begin position="7"/>
        <end position="33"/>
    </location>
</feature>
<dbReference type="OrthoDB" id="428263at2"/>
<keyword evidence="1" id="KW-0812">Transmembrane</keyword>
<name>A0A229P4V6_9BACL</name>
<dbReference type="InterPro" id="IPR013901">
    <property type="entry name" value="Anthrone_oxy"/>
</dbReference>
<dbReference type="RefSeq" id="WP_089524064.1">
    <property type="nucleotide sequence ID" value="NZ_NMUQ01000001.1"/>
</dbReference>
<keyword evidence="1" id="KW-1133">Transmembrane helix</keyword>
<evidence type="ECO:0000256" key="1">
    <source>
        <dbReference type="SAM" id="Phobius"/>
    </source>
</evidence>
<protein>
    <recommendedName>
        <fullName evidence="4">DUF1772 domain-containing protein</fullName>
    </recommendedName>
</protein>
<evidence type="ECO:0000313" key="2">
    <source>
        <dbReference type="EMBL" id="OXM16984.1"/>
    </source>
</evidence>
<organism evidence="2 3">
    <name type="scientific">Paenibacillus herberti</name>
    <dbReference type="NCBI Taxonomy" id="1619309"/>
    <lineage>
        <taxon>Bacteria</taxon>
        <taxon>Bacillati</taxon>
        <taxon>Bacillota</taxon>
        <taxon>Bacilli</taxon>
        <taxon>Bacillales</taxon>
        <taxon>Paenibacillaceae</taxon>
        <taxon>Paenibacillus</taxon>
    </lineage>
</organism>
<feature type="transmembrane region" description="Helical" evidence="1">
    <location>
        <begin position="53"/>
        <end position="75"/>
    </location>
</feature>
<dbReference type="EMBL" id="NMUQ01000001">
    <property type="protein sequence ID" value="OXM16984.1"/>
    <property type="molecule type" value="Genomic_DNA"/>
</dbReference>
<evidence type="ECO:0000313" key="3">
    <source>
        <dbReference type="Proteomes" id="UP000215145"/>
    </source>
</evidence>
<evidence type="ECO:0008006" key="4">
    <source>
        <dbReference type="Google" id="ProtNLM"/>
    </source>
</evidence>
<keyword evidence="1" id="KW-0472">Membrane</keyword>